<dbReference type="GO" id="GO:1990571">
    <property type="term" value="P:meiotic centromere clustering"/>
    <property type="evidence" value="ECO:0007669"/>
    <property type="project" value="UniProtKB-ARBA"/>
</dbReference>
<comment type="subcellular location">
    <subcellularLocation>
        <location evidence="1">Cytoplasm</location>
        <location evidence="1">Cytoskeleton</location>
    </subcellularLocation>
</comment>
<feature type="region of interest" description="Disordered" evidence="4">
    <location>
        <begin position="511"/>
        <end position="548"/>
    </location>
</feature>
<dbReference type="SMART" id="SM01349">
    <property type="entry name" value="TOG"/>
    <property type="match status" value="5"/>
</dbReference>
<dbReference type="GO" id="GO:0051315">
    <property type="term" value="P:attachment of mitotic spindle microtubules to kinetochore"/>
    <property type="evidence" value="ECO:0007669"/>
    <property type="project" value="UniProtKB-ARBA"/>
</dbReference>
<dbReference type="FunFam" id="1.25.10.10:FF:000068">
    <property type="entry name" value="cytoskeleton-associated protein 5 isoform X1"/>
    <property type="match status" value="1"/>
</dbReference>
<dbReference type="STRING" id="1353009.A0A1Y2INQ1"/>
<name>A0A1Y2INQ1_TRAC3</name>
<dbReference type="InterPro" id="IPR048491">
    <property type="entry name" value="XMAP215_CLASP_TOG"/>
</dbReference>
<accession>A0A1Y2INQ1</accession>
<protein>
    <submittedName>
        <fullName evidence="6">ARM repeat-containing protein</fullName>
    </submittedName>
</protein>
<feature type="compositionally biased region" description="Low complexity" evidence="4">
    <location>
        <begin position="2021"/>
        <end position="2035"/>
    </location>
</feature>
<gene>
    <name evidence="6" type="ORF">PYCCODRAFT_1436209</name>
</gene>
<evidence type="ECO:0000256" key="4">
    <source>
        <dbReference type="SAM" id="MobiDB-lite"/>
    </source>
</evidence>
<feature type="compositionally biased region" description="Acidic residues" evidence="4">
    <location>
        <begin position="262"/>
        <end position="275"/>
    </location>
</feature>
<dbReference type="Pfam" id="PF21041">
    <property type="entry name" value="XMAP215_CLASP_TOG"/>
    <property type="match status" value="4"/>
</dbReference>
<keyword evidence="3" id="KW-0206">Cytoskeleton</keyword>
<sequence>MADGAPPPEEDFNAIPIPDRLAHKNWKARVSAYEALVKIFQTTASDSDPAFKPYINNPDTLKKIATDANAVAQEKGLECLVNFVKFAGENAARTREVVVPALVEKCFGSARAGTKAQAIELSLQYVEVENGAVGVVDNILPGLGAKQPKTVAGCVTAIREIVRQFGTSVTPPAPVLKALPKIFAHSDKTVRAEGTQLAHVLYQYIGPGIEPWLADLKPVQVKELKEAFEELEKEGKGKGSLKPERMTRAGAREAEAAADAGGEAEEGAPPEEEAPLDPRMFAEEVDIVPKLPANLQASLKSSKWKERKEALDELLNLINATPRIKDASELGDAIKSLAVCVQKDANINCVMVAANCLEGLAKAMMGSFARYRENTVPLMLERLKERKVNVTDAIGSALDAIFATTNLTDILPDTLPALNSKNPQVKEGTLKFIARCLSTSPTPIPTPQIKPLSEALASLLEDSFEGARNEAAVCLGTLMKMVGERPLNALMDGLADVRKVKVKEAYDNAKVKAKAGSAPAPKAAPPPAAKEPPKKKPPPAKQPPTTALPAVPADEEVLAPAENKPVKKPPARLLAKKPAAAAADGGAPAPAAAPAPKKPPPAAAAAAAVALKPAKGGAAPAPGALDTVKFKHTPEDAEALAAEVIPAKFATDLGDSNWKVRLAALEEMTTWIEGSAGELDSEVVVRFLAKRGWNEKNFQVSTKLYGILQILADRCPTFGRASVAIAVPHLSEKLGDMKLKKPAGETLLLFAEKTSLQFVLGHAYEPLSKQKAPKVLADALTWVEQALVEFGIAGLSLRSLIEFLKTALKNSNAAVRTSATKTLVTVKLFAGSSIKDLLEDVNPQLLATITNEFDKVEGTPAPEPTRTSADLVNLAPAGGAASKASAAGADPLDDLFPRVEIDSLLKGTTILADAKSDSWKTKKEALETLQAILDQGPNKRLKPTMGEIGQVLKARVTDANKAVQSLALDIVARIATGMGKPFEKHTRFFVVPVASVLADQKAPIRAAALQTLTAIVNACEGFEPLVPGIATALESPNPLQRASLLNWIADWFKEHELPAGLDLTSWSGHIVGCLDDRSGDVRKGAQALLPTLIASCGFDHVMHQTNSLKPASKSTAVPLIQAARGSAPAAAKSAPAPVAPKATGPPAKAAAAAAAKAPSVSPAPSAPSPPPAAEPTTKIAPPSKLTGVRRKLPQGTLSRPESRSETPVEGTTTRLPSKLGTGLKRPGVAVGLSKPAAPPVAETSMGMIFTSPNPDTKRLRLAKDANRWVIESGPSRKDLAELLQHQMEPHAAKELLALLFSHDHNAVNDHVSGLGMMQDFYTTAQTGDDQQQAVCIANSDLALKFVSLKVHEPQSNLVQKCLDVVDAVLSFLQSVDYQLSDQEAMCFIPTIVHKLGDAREPVRARVSQIVQTLPKVYAYSRVFQLLLEHGLKSKVAKTRQGTLDELAGLLKRFGIGACEPAKAFPVIASMISDKDPQVRKSALAVLSEGYVLVGEKIWSLVGHLSPKDKTQLEERLRRVPGTSSPDRVDTAPATTHASRVATGIPRSGSPAPGHGPVSRLAGGIPRSASPALVAPSRIVRPGSPSQPARSSSPAPSHIARPTSPARASKLPGASHIPPPTSPTTGTRVKSFLPSRLGPHGSRLNSTATSGLPPPSMSTRSSLDDVFQANGHRGGPSRQVYTQHDEPLDTPSDDITVTISSILSNDPTRSVEALKKVQKVLEIGPEQGPSSSTYQELAEHTEGLIETITLQMAHVFEHPEDITLPENFRLAKHLIQTLNAFCDHVFLAESLTVDILTSLLEELTLRLLQTDNSPDTKVKDLSRFINMIILRLFATGRRMSIFRALFALLLRIIKPFPANGTSPDSQEAKVAELVLKCVWKLARNIPQDLEKGVLDPVELFPAVEHFLQSVPPNEWRARATNKVPCGDMPLRTIKVIIQHVVAQYGDDVYDHLSSAFDDPSATIVYPYVYRILNSSTKTAAEVPMRNSNIIMEEERRPASTLSRPISPQTVSSRSVTSDPRHPSSSGHTRRSSVSSTAETVQEPDLDDQLNVIIDHISSETTGAMHKEGITELHHYLKAYPHKKPKVDKILESTGPAFRKYITRALASRAAEDEERNVAVAQTLSRLESNGRERTMSASSSRDITTPGTPTSPAGSRVGSISGRAETSPRSPARSSISELPGEQQEKLSRLHDIFQYRSSTVSNGSSQGRSTTGGLGGLRSTTT</sequence>
<feature type="domain" description="TOG" evidence="5">
    <location>
        <begin position="280"/>
        <end position="515"/>
    </location>
</feature>
<feature type="compositionally biased region" description="Low complexity" evidence="4">
    <location>
        <begin position="1128"/>
        <end position="1163"/>
    </location>
</feature>
<dbReference type="GO" id="GO:0044732">
    <property type="term" value="C:mitotic spindle pole body"/>
    <property type="evidence" value="ECO:0007669"/>
    <property type="project" value="UniProtKB-ARBA"/>
</dbReference>
<dbReference type="OrthoDB" id="205662at2759"/>
<feature type="compositionally biased region" description="Basic and acidic residues" evidence="4">
    <location>
        <begin position="232"/>
        <end position="255"/>
    </location>
</feature>
<feature type="region of interest" description="Disordered" evidence="4">
    <location>
        <begin position="1987"/>
        <end position="2045"/>
    </location>
</feature>
<keyword evidence="7" id="KW-1185">Reference proteome</keyword>
<feature type="region of interest" description="Disordered" evidence="4">
    <location>
        <begin position="560"/>
        <end position="600"/>
    </location>
</feature>
<dbReference type="InterPro" id="IPR011989">
    <property type="entry name" value="ARM-like"/>
</dbReference>
<dbReference type="FunFam" id="1.25.10.10:FF:000019">
    <property type="entry name" value="Cytoskeleton-associated protein 5"/>
    <property type="match status" value="1"/>
</dbReference>
<feature type="region of interest" description="Disordered" evidence="4">
    <location>
        <begin position="232"/>
        <end position="275"/>
    </location>
</feature>
<evidence type="ECO:0000256" key="2">
    <source>
        <dbReference type="ARBA" id="ARBA00022490"/>
    </source>
</evidence>
<organism evidence="6 7">
    <name type="scientific">Trametes coccinea (strain BRFM310)</name>
    <name type="common">Pycnoporus coccineus</name>
    <dbReference type="NCBI Taxonomy" id="1353009"/>
    <lineage>
        <taxon>Eukaryota</taxon>
        <taxon>Fungi</taxon>
        <taxon>Dikarya</taxon>
        <taxon>Basidiomycota</taxon>
        <taxon>Agaricomycotina</taxon>
        <taxon>Agaricomycetes</taxon>
        <taxon>Polyporales</taxon>
        <taxon>Polyporaceae</taxon>
        <taxon>Trametes</taxon>
    </lineage>
</organism>
<dbReference type="GO" id="GO:0005881">
    <property type="term" value="C:cytoplasmic microtubule"/>
    <property type="evidence" value="ECO:0007669"/>
    <property type="project" value="UniProtKB-ARBA"/>
</dbReference>
<dbReference type="GO" id="GO:0061863">
    <property type="term" value="F:microtubule plus end polymerase"/>
    <property type="evidence" value="ECO:0007669"/>
    <property type="project" value="InterPro"/>
</dbReference>
<feature type="domain" description="TOG" evidence="5">
    <location>
        <begin position="1281"/>
        <end position="1525"/>
    </location>
</feature>
<evidence type="ECO:0000313" key="7">
    <source>
        <dbReference type="Proteomes" id="UP000193067"/>
    </source>
</evidence>
<feature type="domain" description="TOG" evidence="5">
    <location>
        <begin position="3"/>
        <end position="237"/>
    </location>
</feature>
<feature type="compositionally biased region" description="Pro residues" evidence="4">
    <location>
        <begin position="591"/>
        <end position="600"/>
    </location>
</feature>
<dbReference type="InterPro" id="IPR045110">
    <property type="entry name" value="XMAP215"/>
</dbReference>
<feature type="region of interest" description="Disordered" evidence="4">
    <location>
        <begin position="1512"/>
        <end position="1692"/>
    </location>
</feature>
<feature type="domain" description="TOG" evidence="5">
    <location>
        <begin position="894"/>
        <end position="1129"/>
    </location>
</feature>
<dbReference type="GO" id="GO:0099070">
    <property type="term" value="C:static microtubule bundle"/>
    <property type="evidence" value="ECO:0007669"/>
    <property type="project" value="UniProtKB-ARBA"/>
</dbReference>
<evidence type="ECO:0000259" key="5">
    <source>
        <dbReference type="SMART" id="SM01349"/>
    </source>
</evidence>
<dbReference type="InterPro" id="IPR034085">
    <property type="entry name" value="TOG"/>
</dbReference>
<feature type="compositionally biased region" description="Pro residues" evidence="4">
    <location>
        <begin position="1164"/>
        <end position="1173"/>
    </location>
</feature>
<feature type="domain" description="TOG" evidence="5">
    <location>
        <begin position="629"/>
        <end position="862"/>
    </location>
</feature>
<dbReference type="Proteomes" id="UP000193067">
    <property type="component" value="Unassembled WGS sequence"/>
</dbReference>
<feature type="compositionally biased region" description="Basic and acidic residues" evidence="4">
    <location>
        <begin position="2182"/>
        <end position="2193"/>
    </location>
</feature>
<feature type="compositionally biased region" description="Low complexity" evidence="4">
    <location>
        <begin position="1580"/>
        <end position="1601"/>
    </location>
</feature>
<dbReference type="GO" id="GO:0051010">
    <property type="term" value="F:microtubule plus-end binding"/>
    <property type="evidence" value="ECO:0007669"/>
    <property type="project" value="InterPro"/>
</dbReference>
<dbReference type="Pfam" id="PF21040">
    <property type="entry name" value="CEP104-like_TOG"/>
    <property type="match status" value="1"/>
</dbReference>
<dbReference type="GO" id="GO:0046785">
    <property type="term" value="P:microtubule polymerization"/>
    <property type="evidence" value="ECO:0007669"/>
    <property type="project" value="InterPro"/>
</dbReference>
<evidence type="ECO:0000256" key="3">
    <source>
        <dbReference type="ARBA" id="ARBA00023212"/>
    </source>
</evidence>
<reference evidence="6 7" key="1">
    <citation type="journal article" date="2015" name="Biotechnol. Biofuels">
        <title>Enhanced degradation of softwood versus hardwood by the white-rot fungus Pycnoporus coccineus.</title>
        <authorList>
            <person name="Couturier M."/>
            <person name="Navarro D."/>
            <person name="Chevret D."/>
            <person name="Henrissat B."/>
            <person name="Piumi F."/>
            <person name="Ruiz-Duenas F.J."/>
            <person name="Martinez A.T."/>
            <person name="Grigoriev I.V."/>
            <person name="Riley R."/>
            <person name="Lipzen A."/>
            <person name="Berrin J.G."/>
            <person name="Master E.R."/>
            <person name="Rosso M.N."/>
        </authorList>
    </citation>
    <scope>NUCLEOTIDE SEQUENCE [LARGE SCALE GENOMIC DNA]</scope>
    <source>
        <strain evidence="6 7">BRFM310</strain>
    </source>
</reference>
<evidence type="ECO:0000313" key="6">
    <source>
        <dbReference type="EMBL" id="OSD01602.1"/>
    </source>
</evidence>
<dbReference type="PANTHER" id="PTHR12609">
    <property type="entry name" value="MICROTUBULE ASSOCIATED PROTEIN XMAP215"/>
    <property type="match status" value="1"/>
</dbReference>
<dbReference type="Gene3D" id="1.25.10.10">
    <property type="entry name" value="Leucine-rich Repeat Variant"/>
    <property type="match status" value="5"/>
</dbReference>
<dbReference type="GO" id="GO:0000022">
    <property type="term" value="P:mitotic spindle elongation"/>
    <property type="evidence" value="ECO:0007669"/>
    <property type="project" value="UniProtKB-ARBA"/>
</dbReference>
<dbReference type="FunFam" id="1.25.10.10:FF:000063">
    <property type="entry name" value="Putative cytoskeleton-associated protein 5"/>
    <property type="match status" value="1"/>
</dbReference>
<keyword evidence="2" id="KW-0963">Cytoplasm</keyword>
<feature type="region of interest" description="Disordered" evidence="4">
    <location>
        <begin position="1128"/>
        <end position="1231"/>
    </location>
</feature>
<evidence type="ECO:0000256" key="1">
    <source>
        <dbReference type="ARBA" id="ARBA00004245"/>
    </source>
</evidence>
<proteinExistence type="predicted"/>
<feature type="region of interest" description="Disordered" evidence="4">
    <location>
        <begin position="2120"/>
        <end position="2222"/>
    </location>
</feature>
<dbReference type="EMBL" id="KZ084110">
    <property type="protein sequence ID" value="OSD01602.1"/>
    <property type="molecule type" value="Genomic_DNA"/>
</dbReference>
<feature type="compositionally biased region" description="Low complexity" evidence="4">
    <location>
        <begin position="571"/>
        <end position="590"/>
    </location>
</feature>
<dbReference type="SUPFAM" id="SSF48371">
    <property type="entry name" value="ARM repeat"/>
    <property type="match status" value="2"/>
</dbReference>
<dbReference type="GO" id="GO:1990498">
    <property type="term" value="C:mitotic spindle microtubule"/>
    <property type="evidence" value="ECO:0007669"/>
    <property type="project" value="UniProtKB-ARBA"/>
</dbReference>
<feature type="compositionally biased region" description="Polar residues" evidence="4">
    <location>
        <begin position="2166"/>
        <end position="2176"/>
    </location>
</feature>
<feature type="compositionally biased region" description="Polar residues" evidence="4">
    <location>
        <begin position="1998"/>
        <end position="2016"/>
    </location>
</feature>
<dbReference type="GO" id="GO:0030951">
    <property type="term" value="P:establishment or maintenance of microtubule cytoskeleton polarity"/>
    <property type="evidence" value="ECO:0007669"/>
    <property type="project" value="InterPro"/>
</dbReference>
<dbReference type="InterPro" id="IPR016024">
    <property type="entry name" value="ARM-type_fold"/>
</dbReference>
<feature type="compositionally biased region" description="Low complexity" evidence="4">
    <location>
        <begin position="2143"/>
        <end position="2154"/>
    </location>
</feature>